<evidence type="ECO:0000256" key="2">
    <source>
        <dbReference type="ARBA" id="ARBA00022833"/>
    </source>
</evidence>
<comment type="subcellular location">
    <subcellularLocation>
        <location evidence="6">Cytoplasm</location>
    </subcellularLocation>
</comment>
<keyword evidence="5 6" id="KW-0676">Redox-active center</keyword>
<reference evidence="7 8" key="1">
    <citation type="submission" date="2016-03" db="EMBL/GenBank/DDBJ databases">
        <authorList>
            <person name="Ploux O."/>
        </authorList>
    </citation>
    <scope>NUCLEOTIDE SEQUENCE [LARGE SCALE GENOMIC DNA]</scope>
    <source>
        <strain evidence="7 8">R-45378</strain>
    </source>
</reference>
<evidence type="ECO:0000256" key="3">
    <source>
        <dbReference type="ARBA" id="ARBA00023157"/>
    </source>
</evidence>
<protein>
    <recommendedName>
        <fullName evidence="6">33 kDa chaperonin</fullName>
    </recommendedName>
    <alternativeName>
        <fullName evidence="6">Heat shock protein 33 homolog</fullName>
        <shortName evidence="6">HSP33</shortName>
    </alternativeName>
</protein>
<evidence type="ECO:0000313" key="7">
    <source>
        <dbReference type="EMBL" id="OAI19114.1"/>
    </source>
</evidence>
<feature type="disulfide bond" description="Redox-active" evidence="6">
    <location>
        <begin position="260"/>
        <end position="263"/>
    </location>
</feature>
<comment type="function">
    <text evidence="6">Redox regulated molecular chaperone. Protects both thermally unfolding and oxidatively damaged proteins from irreversible aggregation. Plays an important role in the bacterial defense system toward oxidative stress.</text>
</comment>
<evidence type="ECO:0000256" key="4">
    <source>
        <dbReference type="ARBA" id="ARBA00023186"/>
    </source>
</evidence>
<dbReference type="CDD" id="cd00498">
    <property type="entry name" value="Hsp33"/>
    <property type="match status" value="1"/>
</dbReference>
<name>A0A177NNI4_9GAMM</name>
<evidence type="ECO:0000256" key="5">
    <source>
        <dbReference type="ARBA" id="ARBA00023284"/>
    </source>
</evidence>
<dbReference type="InterPro" id="IPR000397">
    <property type="entry name" value="Heat_shock_Hsp33"/>
</dbReference>
<comment type="caution">
    <text evidence="7">The sequence shown here is derived from an EMBL/GenBank/DDBJ whole genome shotgun (WGS) entry which is preliminary data.</text>
</comment>
<dbReference type="PANTHER" id="PTHR30111:SF1">
    <property type="entry name" value="33 KDA CHAPERONIN"/>
    <property type="match status" value="1"/>
</dbReference>
<dbReference type="Gene3D" id="1.10.287.480">
    <property type="entry name" value="helix hairpin bin"/>
    <property type="match status" value="1"/>
</dbReference>
<sequence length="293" mass="32604">MKQQDCLRRFIFEEHGVRGEWVRLRTSLAAAKQHQRIVDDAVDAQMGQALAAAVLLAATIKFKGAMIMQIQGGGEIKALVAQASSDRKIRGLVRSADSVGGTNLREMIGEGGRLVLTVESENAEPYQGIVGVEADTLAEVLEVYFKQSEQLNTRLWLFADRDTAAGLLLQELPGEQKDPADWERLEMLAATVTAEEIFALDCEELLYRLFHQEKVRIFEAEAVEFQCNCSRQKIAGTLAALGRSELHAILQERDDIEVDCQFCGAQYRFDKIDVENLLANPAAETETNPPTRH</sequence>
<dbReference type="InterPro" id="IPR016154">
    <property type="entry name" value="Heat_shock_Hsp33_C"/>
</dbReference>
<dbReference type="NCBIfam" id="NF001033">
    <property type="entry name" value="PRK00114.1"/>
    <property type="match status" value="1"/>
</dbReference>
<gene>
    <name evidence="6" type="primary">hslO</name>
    <name evidence="7" type="ORF">A1507_00170</name>
</gene>
<evidence type="ECO:0000256" key="1">
    <source>
        <dbReference type="ARBA" id="ARBA00022490"/>
    </source>
</evidence>
<dbReference type="SUPFAM" id="SSF118352">
    <property type="entry name" value="HSP33 redox switch-like"/>
    <property type="match status" value="1"/>
</dbReference>
<dbReference type="SUPFAM" id="SSF64397">
    <property type="entry name" value="Hsp33 domain"/>
    <property type="match status" value="1"/>
</dbReference>
<dbReference type="GO" id="GO:0042026">
    <property type="term" value="P:protein refolding"/>
    <property type="evidence" value="ECO:0007669"/>
    <property type="project" value="TreeGrafter"/>
</dbReference>
<dbReference type="Pfam" id="PF01430">
    <property type="entry name" value="HSP33"/>
    <property type="match status" value="1"/>
</dbReference>
<dbReference type="GO" id="GO:0051082">
    <property type="term" value="F:unfolded protein binding"/>
    <property type="evidence" value="ECO:0007669"/>
    <property type="project" value="UniProtKB-UniRule"/>
</dbReference>
<dbReference type="PIRSF" id="PIRSF005261">
    <property type="entry name" value="Heat_shock_Hsp33"/>
    <property type="match status" value="1"/>
</dbReference>
<dbReference type="InterPro" id="IPR023212">
    <property type="entry name" value="Hsp33_helix_hairpin_bin_dom_sf"/>
</dbReference>
<keyword evidence="3 6" id="KW-1015">Disulfide bond</keyword>
<keyword evidence="4 6" id="KW-0143">Chaperone</keyword>
<dbReference type="RefSeq" id="WP_064039701.1">
    <property type="nucleotide sequence ID" value="NZ_LUUJ01000052.1"/>
</dbReference>
<organism evidence="7 8">
    <name type="scientific">Methylomonas koyamae</name>
    <dbReference type="NCBI Taxonomy" id="702114"/>
    <lineage>
        <taxon>Bacteria</taxon>
        <taxon>Pseudomonadati</taxon>
        <taxon>Pseudomonadota</taxon>
        <taxon>Gammaproteobacteria</taxon>
        <taxon>Methylococcales</taxon>
        <taxon>Methylococcaceae</taxon>
        <taxon>Methylomonas</taxon>
    </lineage>
</organism>
<dbReference type="InterPro" id="IPR016153">
    <property type="entry name" value="Heat_shock_Hsp33_N"/>
</dbReference>
<accession>A0A177NNI4</accession>
<keyword evidence="1 6" id="KW-0963">Cytoplasm</keyword>
<proteinExistence type="inferred from homology"/>
<dbReference type="HAMAP" id="MF_00117">
    <property type="entry name" value="HslO"/>
    <property type="match status" value="1"/>
</dbReference>
<evidence type="ECO:0000256" key="6">
    <source>
        <dbReference type="HAMAP-Rule" id="MF_00117"/>
    </source>
</evidence>
<feature type="disulfide bond" description="Redox-active" evidence="6">
    <location>
        <begin position="227"/>
        <end position="229"/>
    </location>
</feature>
<comment type="similarity">
    <text evidence="6">Belongs to the HSP33 family.</text>
</comment>
<dbReference type="GO" id="GO:0044183">
    <property type="term" value="F:protein folding chaperone"/>
    <property type="evidence" value="ECO:0007669"/>
    <property type="project" value="TreeGrafter"/>
</dbReference>
<evidence type="ECO:0000313" key="8">
    <source>
        <dbReference type="Proteomes" id="UP000077857"/>
    </source>
</evidence>
<dbReference type="Gene3D" id="3.90.1280.10">
    <property type="entry name" value="HSP33 redox switch-like"/>
    <property type="match status" value="1"/>
</dbReference>
<dbReference type="AlphaFoldDB" id="A0A177NNI4"/>
<dbReference type="GO" id="GO:0005737">
    <property type="term" value="C:cytoplasm"/>
    <property type="evidence" value="ECO:0007669"/>
    <property type="project" value="UniProtKB-SubCell"/>
</dbReference>
<comment type="PTM">
    <text evidence="6">Under oxidizing conditions two disulfide bonds are formed involving the reactive cysteines. Under reducing conditions zinc is bound to the reactive cysteines and the protein is inactive.</text>
</comment>
<dbReference type="EMBL" id="LUUJ01000052">
    <property type="protein sequence ID" value="OAI19114.1"/>
    <property type="molecule type" value="Genomic_DNA"/>
</dbReference>
<dbReference type="OrthoDB" id="9793753at2"/>
<keyword evidence="2 6" id="KW-0862">Zinc</keyword>
<dbReference type="Gene3D" id="3.55.30.10">
    <property type="entry name" value="Hsp33 domain"/>
    <property type="match status" value="1"/>
</dbReference>
<dbReference type="PANTHER" id="PTHR30111">
    <property type="entry name" value="33 KDA CHAPERONIN"/>
    <property type="match status" value="1"/>
</dbReference>
<dbReference type="Proteomes" id="UP000077857">
    <property type="component" value="Unassembled WGS sequence"/>
</dbReference>